<accession>A0A3P8AHL8</accession>
<evidence type="ECO:0000256" key="1">
    <source>
        <dbReference type="RuleBase" id="RU365057"/>
    </source>
</evidence>
<evidence type="ECO:0000313" key="3">
    <source>
        <dbReference type="EMBL" id="VDO96347.1"/>
    </source>
</evidence>
<name>A0A3P8AHL8_9TREM</name>
<dbReference type="SUPFAM" id="SSF48371">
    <property type="entry name" value="ARM repeat"/>
    <property type="match status" value="1"/>
</dbReference>
<comment type="similarity">
    <text evidence="1">Belongs to the SDA1 family.</text>
</comment>
<dbReference type="GO" id="GO:0005730">
    <property type="term" value="C:nucleolus"/>
    <property type="evidence" value="ECO:0007669"/>
    <property type="project" value="UniProtKB-SubCell"/>
</dbReference>
<sequence>MHVAMQHMPLSELSYLLTLFKFTKVVRYYPEHVAEFTTSVIQILLSRSFGMHPEMRMAFLRAFMRLRTKNLIPATQAVDIVRKTLRHFLVSDIKRMNKCQKQTKVILSFLSKMIKDNSSTVAREAVLILLCLFKKNVWNDARTANVIAESCLICNKKVYVPAIQFFLGKSKALDEMETSSDSGSDVSRVTKIKQLRLGHRVGVKTKNRQKRLERSIKHVNKEKERKIRKRAELTNFHALNMLHDPQTFAEKLFRKLERCSDRFEIRLLILDLISRLIGLNKLVLLNFYPFIQRFLRPQQRVQSSDDFYVKHFSLAKHLLAD</sequence>
<organism evidence="3 4">
    <name type="scientific">Schistosoma margrebowiei</name>
    <dbReference type="NCBI Taxonomy" id="48269"/>
    <lineage>
        <taxon>Eukaryota</taxon>
        <taxon>Metazoa</taxon>
        <taxon>Spiralia</taxon>
        <taxon>Lophotrochozoa</taxon>
        <taxon>Platyhelminthes</taxon>
        <taxon>Trematoda</taxon>
        <taxon>Digenea</taxon>
        <taxon>Strigeidida</taxon>
        <taxon>Schistosomatoidea</taxon>
        <taxon>Schistosomatidae</taxon>
        <taxon>Schistosoma</taxon>
    </lineage>
</organism>
<dbReference type="PANTHER" id="PTHR12730">
    <property type="entry name" value="HSDA/SDA1-RELATED"/>
    <property type="match status" value="1"/>
</dbReference>
<evidence type="ECO:0000313" key="4">
    <source>
        <dbReference type="Proteomes" id="UP000277204"/>
    </source>
</evidence>
<dbReference type="AlphaFoldDB" id="A0A3P8AHL8"/>
<dbReference type="InterPro" id="IPR012977">
    <property type="entry name" value="SDA1_N"/>
</dbReference>
<dbReference type="PANTHER" id="PTHR12730:SF0">
    <property type="entry name" value="PROTEIN SDA1 HOMOLOG"/>
    <property type="match status" value="1"/>
</dbReference>
<keyword evidence="1" id="KW-0690">Ribosome biogenesis</keyword>
<dbReference type="GO" id="GO:0015031">
    <property type="term" value="P:protein transport"/>
    <property type="evidence" value="ECO:0007669"/>
    <property type="project" value="UniProtKB-KW"/>
</dbReference>
<keyword evidence="1" id="KW-0653">Protein transport</keyword>
<keyword evidence="1" id="KW-0813">Transport</keyword>
<keyword evidence="4" id="KW-1185">Reference proteome</keyword>
<dbReference type="InterPro" id="IPR027312">
    <property type="entry name" value="Sda1"/>
</dbReference>
<dbReference type="InterPro" id="IPR016024">
    <property type="entry name" value="ARM-type_fold"/>
</dbReference>
<feature type="domain" description="SDA1 N-terminal" evidence="2">
    <location>
        <begin position="23"/>
        <end position="300"/>
    </location>
</feature>
<reference evidence="3 4" key="1">
    <citation type="submission" date="2018-11" db="EMBL/GenBank/DDBJ databases">
        <authorList>
            <consortium name="Pathogen Informatics"/>
        </authorList>
    </citation>
    <scope>NUCLEOTIDE SEQUENCE [LARGE SCALE GENOMIC DNA]</scope>
    <source>
        <strain evidence="3 4">Zambia</strain>
    </source>
</reference>
<dbReference type="EMBL" id="UZAI01006672">
    <property type="protein sequence ID" value="VDO96347.1"/>
    <property type="molecule type" value="Genomic_DNA"/>
</dbReference>
<evidence type="ECO:0000259" key="2">
    <source>
        <dbReference type="Pfam" id="PF08158"/>
    </source>
</evidence>
<keyword evidence="1" id="KW-0539">Nucleus</keyword>
<comment type="subcellular location">
    <subcellularLocation>
        <location evidence="1">Nucleus</location>
        <location evidence="1">Nucleolus</location>
    </subcellularLocation>
</comment>
<dbReference type="GO" id="GO:0000055">
    <property type="term" value="P:ribosomal large subunit export from nucleus"/>
    <property type="evidence" value="ECO:0007669"/>
    <property type="project" value="UniProtKB-UniRule"/>
</dbReference>
<dbReference type="Pfam" id="PF08158">
    <property type="entry name" value="SDA1_HEAT"/>
    <property type="match status" value="1"/>
</dbReference>
<gene>
    <name evidence="3" type="ORF">SMRZ_LOCUS11642</name>
</gene>
<protein>
    <recommendedName>
        <fullName evidence="1">Protein SDA1</fullName>
    </recommendedName>
</protein>
<proteinExistence type="inferred from homology"/>
<comment type="function">
    <text evidence="1">Required for 60S pre-ribosomal subunits export to the cytoplasm.</text>
</comment>
<dbReference type="GO" id="GO:0042273">
    <property type="term" value="P:ribosomal large subunit biogenesis"/>
    <property type="evidence" value="ECO:0007669"/>
    <property type="project" value="UniProtKB-UniRule"/>
</dbReference>
<dbReference type="Proteomes" id="UP000277204">
    <property type="component" value="Unassembled WGS sequence"/>
</dbReference>